<feature type="transmembrane region" description="Helical" evidence="1">
    <location>
        <begin position="28"/>
        <end position="56"/>
    </location>
</feature>
<gene>
    <name evidence="2" type="ORF">UFOVP1360_15</name>
</gene>
<organism evidence="2">
    <name type="scientific">uncultured Caudovirales phage</name>
    <dbReference type="NCBI Taxonomy" id="2100421"/>
    <lineage>
        <taxon>Viruses</taxon>
        <taxon>Duplodnaviria</taxon>
        <taxon>Heunggongvirae</taxon>
        <taxon>Uroviricota</taxon>
        <taxon>Caudoviricetes</taxon>
        <taxon>Peduoviridae</taxon>
        <taxon>Maltschvirus</taxon>
        <taxon>Maltschvirus maltsch</taxon>
    </lineage>
</organism>
<proteinExistence type="predicted"/>
<sequence>MNRSERRALRGIARATKRAAEPSGMTPGMFYGACVVLVALIVGFWWAVIAIGQAIAS</sequence>
<evidence type="ECO:0000256" key="1">
    <source>
        <dbReference type="SAM" id="Phobius"/>
    </source>
</evidence>
<accession>A0A6J5S2L8</accession>
<keyword evidence="1" id="KW-0472">Membrane</keyword>
<evidence type="ECO:0000313" key="2">
    <source>
        <dbReference type="EMBL" id="CAB4201956.1"/>
    </source>
</evidence>
<reference evidence="2" key="1">
    <citation type="submission" date="2020-05" db="EMBL/GenBank/DDBJ databases">
        <authorList>
            <person name="Chiriac C."/>
            <person name="Salcher M."/>
            <person name="Ghai R."/>
            <person name="Kavagutti S V."/>
        </authorList>
    </citation>
    <scope>NUCLEOTIDE SEQUENCE</scope>
</reference>
<dbReference type="EMBL" id="LR797310">
    <property type="protein sequence ID" value="CAB4201956.1"/>
    <property type="molecule type" value="Genomic_DNA"/>
</dbReference>
<keyword evidence="1" id="KW-1133">Transmembrane helix</keyword>
<keyword evidence="1" id="KW-0812">Transmembrane</keyword>
<protein>
    <submittedName>
        <fullName evidence="2">Uncharacterized protein</fullName>
    </submittedName>
</protein>
<name>A0A6J5S2L8_9CAUD</name>